<evidence type="ECO:0000313" key="4">
    <source>
        <dbReference type="Proteomes" id="UP000326831"/>
    </source>
</evidence>
<feature type="transmembrane region" description="Helical" evidence="1">
    <location>
        <begin position="21"/>
        <end position="48"/>
    </location>
</feature>
<keyword evidence="1" id="KW-1133">Transmembrane helix</keyword>
<dbReference type="OrthoDB" id="3516536at2"/>
<dbReference type="Gene3D" id="2.40.50.100">
    <property type="match status" value="1"/>
</dbReference>
<dbReference type="PRINTS" id="PR01490">
    <property type="entry name" value="RTXTOXIND"/>
</dbReference>
<dbReference type="AlphaFoldDB" id="A0A5P2UPV5"/>
<evidence type="ECO:0000313" key="3">
    <source>
        <dbReference type="EMBL" id="QEU79641.1"/>
    </source>
</evidence>
<dbReference type="KEGG" id="ssub:CP968_16050"/>
<protein>
    <submittedName>
        <fullName evidence="3">HlyD family efflux transporter periplasmic adaptor subunit</fullName>
    </submittedName>
</protein>
<dbReference type="Proteomes" id="UP000634660">
    <property type="component" value="Unassembled WGS sequence"/>
</dbReference>
<accession>A0A5P2UPV5</accession>
<keyword evidence="1" id="KW-0812">Transmembrane</keyword>
<keyword evidence="1" id="KW-0472">Membrane</keyword>
<sequence length="270" mass="28457">MKFRYQALQRKREPDELDAAVMLAAPRGWIAVFVVLIVMVGACVWAVLARLDVTVSAPGVLTHPGGTSQVQSPYTGMAQDLLVRPADEVRAGQPVARLADPSGEIRTITSPFAGKIISATLTTGQFVPAGATVATVERTDLPGDRLVALVFVPADRAARLVPGRPVDLNVSTAPPAVYGLLRGTVTRVDPYPLTREGLAAIAGGELAAQSFQQDQAPRLVTVDLIPESGSASGYAWSSAKPPPIRLSSQTSVSASIELRTQSPFDLVLGR</sequence>
<proteinExistence type="predicted"/>
<name>A0A5P2UPV5_9ACTN</name>
<dbReference type="RefSeq" id="WP_150518657.1">
    <property type="nucleotide sequence ID" value="NZ_BMVX01000022.1"/>
</dbReference>
<evidence type="ECO:0000256" key="1">
    <source>
        <dbReference type="SAM" id="Phobius"/>
    </source>
</evidence>
<reference evidence="2" key="1">
    <citation type="journal article" date="2014" name="Int. J. Syst. Evol. Microbiol.">
        <title>Complete genome sequence of Corynebacterium casei LMG S-19264T (=DSM 44701T), isolated from a smear-ripened cheese.</title>
        <authorList>
            <consortium name="US DOE Joint Genome Institute (JGI-PGF)"/>
            <person name="Walter F."/>
            <person name="Albersmeier A."/>
            <person name="Kalinowski J."/>
            <person name="Ruckert C."/>
        </authorList>
    </citation>
    <scope>NUCLEOTIDE SEQUENCE</scope>
    <source>
        <strain evidence="2">JCM 4834</strain>
    </source>
</reference>
<dbReference type="EMBL" id="CP023701">
    <property type="protein sequence ID" value="QEU79641.1"/>
    <property type="molecule type" value="Genomic_DNA"/>
</dbReference>
<evidence type="ECO:0000313" key="2">
    <source>
        <dbReference type="EMBL" id="GGZ84600.1"/>
    </source>
</evidence>
<dbReference type="InterPro" id="IPR011053">
    <property type="entry name" value="Single_hybrid_motif"/>
</dbReference>
<dbReference type="InterPro" id="IPR050739">
    <property type="entry name" value="MFP"/>
</dbReference>
<dbReference type="SUPFAM" id="SSF51230">
    <property type="entry name" value="Single hybrid motif"/>
    <property type="match status" value="1"/>
</dbReference>
<reference evidence="3 4" key="2">
    <citation type="submission" date="2017-09" db="EMBL/GenBank/DDBJ databases">
        <authorList>
            <person name="Lee N."/>
            <person name="Cho B.-K."/>
        </authorList>
    </citation>
    <scope>NUCLEOTIDE SEQUENCE [LARGE SCALE GENOMIC DNA]</scope>
    <source>
        <strain evidence="3 4">ATCC 27467</strain>
    </source>
</reference>
<dbReference type="PANTHER" id="PTHR30386">
    <property type="entry name" value="MEMBRANE FUSION SUBUNIT OF EMRAB-TOLC MULTIDRUG EFFLUX PUMP"/>
    <property type="match status" value="1"/>
</dbReference>
<keyword evidence="4" id="KW-1185">Reference proteome</keyword>
<dbReference type="Proteomes" id="UP000326831">
    <property type="component" value="Chromosome"/>
</dbReference>
<dbReference type="EMBL" id="BMVX01000022">
    <property type="protein sequence ID" value="GGZ84600.1"/>
    <property type="molecule type" value="Genomic_DNA"/>
</dbReference>
<gene>
    <name evidence="3" type="ORF">CP968_16050</name>
    <name evidence="2" type="ORF">GCM10010371_50510</name>
</gene>
<reference evidence="2" key="3">
    <citation type="submission" date="2020-09" db="EMBL/GenBank/DDBJ databases">
        <authorList>
            <person name="Sun Q."/>
            <person name="Ohkuma M."/>
        </authorList>
    </citation>
    <scope>NUCLEOTIDE SEQUENCE</scope>
    <source>
        <strain evidence="2">JCM 4834</strain>
    </source>
</reference>
<organism evidence="3 4">
    <name type="scientific">Streptomyces subrutilus</name>
    <dbReference type="NCBI Taxonomy" id="36818"/>
    <lineage>
        <taxon>Bacteria</taxon>
        <taxon>Bacillati</taxon>
        <taxon>Actinomycetota</taxon>
        <taxon>Actinomycetes</taxon>
        <taxon>Kitasatosporales</taxon>
        <taxon>Streptomycetaceae</taxon>
        <taxon>Streptomyces</taxon>
    </lineage>
</organism>